<evidence type="ECO:0000256" key="1">
    <source>
        <dbReference type="ARBA" id="ARBA00004370"/>
    </source>
</evidence>
<feature type="compositionally biased region" description="Basic and acidic residues" evidence="3">
    <location>
        <begin position="39"/>
        <end position="49"/>
    </location>
</feature>
<dbReference type="InterPro" id="IPR044839">
    <property type="entry name" value="NDR1-like"/>
</dbReference>
<comment type="subcellular location">
    <subcellularLocation>
        <location evidence="1">Membrane</location>
    </subcellularLocation>
</comment>
<proteinExistence type="predicted"/>
<evidence type="ECO:0008006" key="6">
    <source>
        <dbReference type="Google" id="ProtNLM"/>
    </source>
</evidence>
<evidence type="ECO:0000256" key="3">
    <source>
        <dbReference type="SAM" id="MobiDB-lite"/>
    </source>
</evidence>
<feature type="region of interest" description="Disordered" evidence="3">
    <location>
        <begin position="1"/>
        <end position="49"/>
    </location>
</feature>
<keyword evidence="4" id="KW-0812">Transmembrane</keyword>
<keyword evidence="4" id="KW-1133">Transmembrane helix</keyword>
<dbReference type="PANTHER" id="PTHR31234:SF2">
    <property type="entry name" value="OS05G0199100 PROTEIN"/>
    <property type="match status" value="1"/>
</dbReference>
<feature type="transmembrane region" description="Helical" evidence="4">
    <location>
        <begin position="114"/>
        <end position="140"/>
    </location>
</feature>
<evidence type="ECO:0000256" key="2">
    <source>
        <dbReference type="ARBA" id="ARBA00023136"/>
    </source>
</evidence>
<dbReference type="Gene3D" id="2.60.40.1820">
    <property type="match status" value="1"/>
</dbReference>
<dbReference type="OrthoDB" id="20273at2759"/>
<dbReference type="EMBL" id="LK023335">
    <property type="protein sequence ID" value="CDS10137.1"/>
    <property type="molecule type" value="Genomic_DNA"/>
</dbReference>
<evidence type="ECO:0000313" key="5">
    <source>
        <dbReference type="EMBL" id="CDS10137.1"/>
    </source>
</evidence>
<feature type="compositionally biased region" description="Pro residues" evidence="3">
    <location>
        <begin position="11"/>
        <end position="37"/>
    </location>
</feature>
<sequence>MSYHNQMYTAPPSPPPHQPSMMSPPPMRQSPYPPSPFDPHSRQSLEDVGDTERAMGWHGSNQRASMSDVKLTGGGGYHYDSDDDDMLMVPQEQRKRRTCMDKICCGCCTCYPRWLRYICCVLFLIVIALAIVIGVLAAIFKVPDVKMNGLEGEPQVSMTGETISMNFTLAISVDNPNVEGITFEKIQAKAYYPNHHDTQIGGGELDNVHINKQAVTNISFPFNLNVNAADDSSKAIMSDLLSKCGMTGGEAQQITIDYDVIPTVKFGVIPISFTISNHANFDCPVSNLLSSGAGGLASLIPDGVSPPAGA</sequence>
<protein>
    <recommendedName>
        <fullName evidence="6">Late embryogenesis abundant protein LEA-2 subgroup domain-containing protein</fullName>
    </recommendedName>
</protein>
<dbReference type="GO" id="GO:0016020">
    <property type="term" value="C:membrane"/>
    <property type="evidence" value="ECO:0007669"/>
    <property type="project" value="UniProtKB-SubCell"/>
</dbReference>
<dbReference type="AlphaFoldDB" id="A0A077WTY8"/>
<name>A0A077WTY8_9FUNG</name>
<dbReference type="SUPFAM" id="SSF117070">
    <property type="entry name" value="LEA14-like"/>
    <property type="match status" value="1"/>
</dbReference>
<dbReference type="PANTHER" id="PTHR31234">
    <property type="entry name" value="LATE EMBRYOGENESIS ABUNDANT (LEA) HYDROXYPROLINE-RICH GLYCOPROTEIN FAMILY"/>
    <property type="match status" value="1"/>
</dbReference>
<keyword evidence="2 4" id="KW-0472">Membrane</keyword>
<accession>A0A077WTY8</accession>
<dbReference type="GO" id="GO:0098542">
    <property type="term" value="P:defense response to other organism"/>
    <property type="evidence" value="ECO:0007669"/>
    <property type="project" value="InterPro"/>
</dbReference>
<reference evidence="5" key="1">
    <citation type="journal article" date="2014" name="Genome Announc.">
        <title>De novo whole-genome sequence and genome annotation of Lichtheimia ramosa.</title>
        <authorList>
            <person name="Linde J."/>
            <person name="Schwartze V."/>
            <person name="Binder U."/>
            <person name="Lass-Florl C."/>
            <person name="Voigt K."/>
            <person name="Horn F."/>
        </authorList>
    </citation>
    <scope>NUCLEOTIDE SEQUENCE</scope>
    <source>
        <strain evidence="5">JMRC FSU:6197</strain>
    </source>
</reference>
<gene>
    <name evidence="5" type="ORF">LRAMOSA02814</name>
</gene>
<organism evidence="5">
    <name type="scientific">Lichtheimia ramosa</name>
    <dbReference type="NCBI Taxonomy" id="688394"/>
    <lineage>
        <taxon>Eukaryota</taxon>
        <taxon>Fungi</taxon>
        <taxon>Fungi incertae sedis</taxon>
        <taxon>Mucoromycota</taxon>
        <taxon>Mucoromycotina</taxon>
        <taxon>Mucoromycetes</taxon>
        <taxon>Mucorales</taxon>
        <taxon>Lichtheimiaceae</taxon>
        <taxon>Lichtheimia</taxon>
    </lineage>
</organism>
<evidence type="ECO:0000256" key="4">
    <source>
        <dbReference type="SAM" id="Phobius"/>
    </source>
</evidence>